<accession>A0A378W8P7</accession>
<dbReference type="Proteomes" id="UP000254945">
    <property type="component" value="Unassembled WGS sequence"/>
</dbReference>
<dbReference type="RefSeq" id="WP_167335017.1">
    <property type="nucleotide sequence ID" value="NZ_CP081000.1"/>
</dbReference>
<dbReference type="EMBL" id="UGQQ01000002">
    <property type="protein sequence ID" value="SUA28974.1"/>
    <property type="molecule type" value="Genomic_DNA"/>
</dbReference>
<name>A0A378W8P7_9MYCO</name>
<evidence type="ECO:0000256" key="1">
    <source>
        <dbReference type="SAM" id="MobiDB-lite"/>
    </source>
</evidence>
<evidence type="ECO:0000313" key="3">
    <source>
        <dbReference type="Proteomes" id="UP000254945"/>
    </source>
</evidence>
<dbReference type="AlphaFoldDB" id="A0A378W8P7"/>
<gene>
    <name evidence="2" type="ORF">NCTC4524_04960</name>
</gene>
<feature type="region of interest" description="Disordered" evidence="1">
    <location>
        <begin position="1"/>
        <end position="52"/>
    </location>
</feature>
<evidence type="ECO:0000313" key="2">
    <source>
        <dbReference type="EMBL" id="SUA28974.1"/>
    </source>
</evidence>
<organism evidence="2 3">
    <name type="scientific">Mycolicibacterium senegalense</name>
    <dbReference type="NCBI Taxonomy" id="1796"/>
    <lineage>
        <taxon>Bacteria</taxon>
        <taxon>Bacillati</taxon>
        <taxon>Actinomycetota</taxon>
        <taxon>Actinomycetes</taxon>
        <taxon>Mycobacteriales</taxon>
        <taxon>Mycobacteriaceae</taxon>
        <taxon>Mycolicibacterium</taxon>
    </lineage>
</organism>
<reference evidence="2 3" key="1">
    <citation type="submission" date="2018-06" db="EMBL/GenBank/DDBJ databases">
        <authorList>
            <consortium name="Pathogen Informatics"/>
            <person name="Doyle S."/>
        </authorList>
    </citation>
    <scope>NUCLEOTIDE SEQUENCE [LARGE SCALE GENOMIC DNA]</scope>
    <source>
        <strain evidence="2 3">NCTC4524</strain>
    </source>
</reference>
<sequence length="52" mass="5441">MTDHSADSRQPPKGNKANDPPPGPADHHRDGGMATREVAPDVVEKHAGESGD</sequence>
<proteinExistence type="predicted"/>
<feature type="compositionally biased region" description="Basic and acidic residues" evidence="1">
    <location>
        <begin position="38"/>
        <end position="52"/>
    </location>
</feature>
<protein>
    <submittedName>
        <fullName evidence="2">Uncharacterized protein</fullName>
    </submittedName>
</protein>